<reference evidence="2 3" key="1">
    <citation type="submission" date="2024-04" db="EMBL/GenBank/DDBJ databases">
        <title>Genome assembly C_amara_ONT_v2.</title>
        <authorList>
            <person name="Yant L."/>
            <person name="Moore C."/>
            <person name="Slenker M."/>
        </authorList>
    </citation>
    <scope>NUCLEOTIDE SEQUENCE [LARGE SCALE GENOMIC DNA]</scope>
    <source>
        <tissue evidence="2">Leaf</tissue>
    </source>
</reference>
<dbReference type="InterPro" id="IPR001810">
    <property type="entry name" value="F-box_dom"/>
</dbReference>
<name>A0ABD0Z1M2_CARAN</name>
<dbReference type="Gene3D" id="1.20.1280.50">
    <property type="match status" value="1"/>
</dbReference>
<proteinExistence type="predicted"/>
<dbReference type="InterPro" id="IPR036047">
    <property type="entry name" value="F-box-like_dom_sf"/>
</dbReference>
<evidence type="ECO:0000259" key="1">
    <source>
        <dbReference type="PROSITE" id="PS50181"/>
    </source>
</evidence>
<dbReference type="SUPFAM" id="SSF81383">
    <property type="entry name" value="F-box domain"/>
    <property type="match status" value="1"/>
</dbReference>
<dbReference type="PANTHER" id="PTHR35546">
    <property type="entry name" value="F-BOX PROTEIN INTERACTION DOMAIN PROTEIN-RELATED"/>
    <property type="match status" value="1"/>
</dbReference>
<comment type="caution">
    <text evidence="2">The sequence shown here is derived from an EMBL/GenBank/DDBJ whole genome shotgun (WGS) entry which is preliminary data.</text>
</comment>
<dbReference type="CDD" id="cd22157">
    <property type="entry name" value="F-box_AtFBW1-like"/>
    <property type="match status" value="1"/>
</dbReference>
<dbReference type="SMART" id="SM00256">
    <property type="entry name" value="FBOX"/>
    <property type="match status" value="1"/>
</dbReference>
<dbReference type="InterPro" id="IPR055290">
    <property type="entry name" value="At3g26010-like"/>
</dbReference>
<dbReference type="Pfam" id="PF24750">
    <property type="entry name" value="b-prop_At3g26010-like"/>
    <property type="match status" value="1"/>
</dbReference>
<organism evidence="2 3">
    <name type="scientific">Cardamine amara subsp. amara</name>
    <dbReference type="NCBI Taxonomy" id="228776"/>
    <lineage>
        <taxon>Eukaryota</taxon>
        <taxon>Viridiplantae</taxon>
        <taxon>Streptophyta</taxon>
        <taxon>Embryophyta</taxon>
        <taxon>Tracheophyta</taxon>
        <taxon>Spermatophyta</taxon>
        <taxon>Magnoliopsida</taxon>
        <taxon>eudicotyledons</taxon>
        <taxon>Gunneridae</taxon>
        <taxon>Pentapetalae</taxon>
        <taxon>rosids</taxon>
        <taxon>malvids</taxon>
        <taxon>Brassicales</taxon>
        <taxon>Brassicaceae</taxon>
        <taxon>Cardamineae</taxon>
        <taxon>Cardamine</taxon>
    </lineage>
</organism>
<sequence>MTNRELNLIFLPDDLWMSILARLPLKCITTSKLVCKQWKSLVESEIFRGVFLSQQQNTSSSSWSLMWRERQIEFIAQYGCDIPRSLGSYVSSFLADMSQTQKESHKLFPPREKIKTVEVVAYTNVGLILICVKSFSSDRNYYVANPLSQQTVKIPPPFSPPLAGFKREKSFRPAGLATRIKHGVVVSGYKFVCLDTRKVNKGVLSFMIYSSETNSWSFKTVLSPIPLFGFNHRNPVSLNGEIYWTAPNEGGEDDLVGHDFYSESDQYNVIPFPELNLELVERCNRACTISQGFLMYMNIISREFLEELREENRLCVWKLESHTADSGDWQLVARVLIPDGFEYIPLTIHPFDAKIAYLWKREHHSLVSVDLKNDKFVIHKELERRSDNVTIKSISYSGYEFPDPTDEIDKTYFSTFVLTPWLQRIP</sequence>
<dbReference type="AlphaFoldDB" id="A0ABD0Z1M2"/>
<evidence type="ECO:0000313" key="3">
    <source>
        <dbReference type="Proteomes" id="UP001558713"/>
    </source>
</evidence>
<feature type="domain" description="F-box" evidence="1">
    <location>
        <begin position="5"/>
        <end position="50"/>
    </location>
</feature>
<dbReference type="InterPro" id="IPR056592">
    <property type="entry name" value="Beta-prop_At3g26010-like"/>
</dbReference>
<dbReference type="Pfam" id="PF00646">
    <property type="entry name" value="F-box"/>
    <property type="match status" value="1"/>
</dbReference>
<dbReference type="PROSITE" id="PS50181">
    <property type="entry name" value="FBOX"/>
    <property type="match status" value="1"/>
</dbReference>
<keyword evidence="3" id="KW-1185">Reference proteome</keyword>
<gene>
    <name evidence="2" type="ORF">V5N11_003900</name>
</gene>
<dbReference type="EMBL" id="JBANAX010000920">
    <property type="protein sequence ID" value="KAL1188593.1"/>
    <property type="molecule type" value="Genomic_DNA"/>
</dbReference>
<dbReference type="PANTHER" id="PTHR35546:SF25">
    <property type="entry name" value="F-BOX DOMAIN-CONTAINING PROTEIN"/>
    <property type="match status" value="1"/>
</dbReference>
<accession>A0ABD0Z1M2</accession>
<dbReference type="Proteomes" id="UP001558713">
    <property type="component" value="Unassembled WGS sequence"/>
</dbReference>
<evidence type="ECO:0000313" key="2">
    <source>
        <dbReference type="EMBL" id="KAL1188593.1"/>
    </source>
</evidence>
<protein>
    <submittedName>
        <fullName evidence="2">F-box protein</fullName>
    </submittedName>
</protein>